<dbReference type="InterPro" id="IPR050923">
    <property type="entry name" value="Cell_Proc_Reg/RNA_Proc"/>
</dbReference>
<dbReference type="InterPro" id="IPR036388">
    <property type="entry name" value="WH-like_DNA-bd_sf"/>
</dbReference>
<keyword evidence="1" id="KW-0597">Phosphoprotein</keyword>
<evidence type="ECO:0000313" key="3">
    <source>
        <dbReference type="EMBL" id="CAA9365743.1"/>
    </source>
</evidence>
<organism evidence="3">
    <name type="scientific">uncultured Nocardioidaceae bacterium</name>
    <dbReference type="NCBI Taxonomy" id="253824"/>
    <lineage>
        <taxon>Bacteria</taxon>
        <taxon>Bacillati</taxon>
        <taxon>Actinomycetota</taxon>
        <taxon>Actinomycetes</taxon>
        <taxon>Propionibacteriales</taxon>
        <taxon>Nocardioidaceae</taxon>
        <taxon>environmental samples</taxon>
    </lineage>
</organism>
<dbReference type="InterPro" id="IPR016032">
    <property type="entry name" value="Sig_transdc_resp-reg_C-effctor"/>
</dbReference>
<evidence type="ECO:0000259" key="2">
    <source>
        <dbReference type="PROSITE" id="PS50006"/>
    </source>
</evidence>
<name>A0A6J4MSX0_9ACTN</name>
<dbReference type="GO" id="GO:0006355">
    <property type="term" value="P:regulation of DNA-templated transcription"/>
    <property type="evidence" value="ECO:0007669"/>
    <property type="project" value="InterPro"/>
</dbReference>
<dbReference type="AlphaFoldDB" id="A0A6J4MSX0"/>
<dbReference type="InterPro" id="IPR008984">
    <property type="entry name" value="SMAD_FHA_dom_sf"/>
</dbReference>
<dbReference type="PANTHER" id="PTHR23308">
    <property type="entry name" value="NUCLEAR INHIBITOR OF PROTEIN PHOSPHATASE-1"/>
    <property type="match status" value="1"/>
</dbReference>
<dbReference type="InterPro" id="IPR000253">
    <property type="entry name" value="FHA_dom"/>
</dbReference>
<dbReference type="Gene3D" id="2.60.200.20">
    <property type="match status" value="1"/>
</dbReference>
<dbReference type="SUPFAM" id="SSF46894">
    <property type="entry name" value="C-terminal effector domain of the bipartite response regulators"/>
    <property type="match status" value="1"/>
</dbReference>
<reference evidence="3" key="1">
    <citation type="submission" date="2020-02" db="EMBL/GenBank/DDBJ databases">
        <authorList>
            <person name="Meier V. D."/>
        </authorList>
    </citation>
    <scope>NUCLEOTIDE SEQUENCE</scope>
    <source>
        <strain evidence="3">AVDCRST_MAG21</strain>
    </source>
</reference>
<dbReference type="PROSITE" id="PS50006">
    <property type="entry name" value="FHA_DOMAIN"/>
    <property type="match status" value="1"/>
</dbReference>
<dbReference type="EMBL" id="CADCUL010000020">
    <property type="protein sequence ID" value="CAA9365743.1"/>
    <property type="molecule type" value="Genomic_DNA"/>
</dbReference>
<gene>
    <name evidence="3" type="ORF">AVDCRST_MAG21-106</name>
</gene>
<dbReference type="CDD" id="cd00060">
    <property type="entry name" value="FHA"/>
    <property type="match status" value="1"/>
</dbReference>
<dbReference type="SUPFAM" id="SSF49879">
    <property type="entry name" value="SMAD/FHA domain"/>
    <property type="match status" value="1"/>
</dbReference>
<feature type="domain" description="FHA" evidence="2">
    <location>
        <begin position="73"/>
        <end position="124"/>
    </location>
</feature>
<proteinExistence type="predicted"/>
<sequence length="248" mass="26719">MDGSPPQGGLPAADAAARGGILAAMESSPLAAHAASPAELRLRIEAERRGRPFLVVREDGAGQRIVELEGTRLSVGRATQNDVALPGDTEVSRLHAELECIGGEWTVSDDGLSRNGTWLNGSRISGRHRLRDGDVLRVGRTTMAFRRPEAEDSRPTQVAGQRLVLSDLPPTQRAVLLALARPYKDDEFAVPATNQAIADELHLSVDAVKGHLRTLFGRFGIEHLPQNQKRSRLVAEALQAGVVSVRDL</sequence>
<accession>A0A6J4MSX0</accession>
<dbReference type="Gene3D" id="1.10.10.10">
    <property type="entry name" value="Winged helix-like DNA-binding domain superfamily/Winged helix DNA-binding domain"/>
    <property type="match status" value="1"/>
</dbReference>
<dbReference type="Pfam" id="PF00498">
    <property type="entry name" value="FHA"/>
    <property type="match status" value="1"/>
</dbReference>
<dbReference type="GO" id="GO:0003677">
    <property type="term" value="F:DNA binding"/>
    <property type="evidence" value="ECO:0007669"/>
    <property type="project" value="InterPro"/>
</dbReference>
<evidence type="ECO:0000256" key="1">
    <source>
        <dbReference type="ARBA" id="ARBA00022553"/>
    </source>
</evidence>
<dbReference type="SMART" id="SM00240">
    <property type="entry name" value="FHA"/>
    <property type="match status" value="1"/>
</dbReference>
<protein>
    <recommendedName>
        <fullName evidence="2">FHA domain-containing protein</fullName>
    </recommendedName>
</protein>